<dbReference type="Pfam" id="PF01970">
    <property type="entry name" value="TctA"/>
    <property type="match status" value="1"/>
</dbReference>
<dbReference type="EMBL" id="BLKS01000001">
    <property type="protein sequence ID" value="GFG51240.1"/>
    <property type="molecule type" value="Genomic_DNA"/>
</dbReference>
<feature type="transmembrane region" description="Helical" evidence="1">
    <location>
        <begin position="439"/>
        <end position="456"/>
    </location>
</feature>
<feature type="transmembrane region" description="Helical" evidence="1">
    <location>
        <begin position="392"/>
        <end position="410"/>
    </location>
</feature>
<feature type="transmembrane region" description="Helical" evidence="1">
    <location>
        <begin position="359"/>
        <end position="380"/>
    </location>
</feature>
<accession>A0A7I9W0Y3</accession>
<feature type="transmembrane region" description="Helical" evidence="1">
    <location>
        <begin position="211"/>
        <end position="229"/>
    </location>
</feature>
<feature type="transmembrane region" description="Helical" evidence="1">
    <location>
        <begin position="324"/>
        <end position="347"/>
    </location>
</feature>
<evidence type="ECO:0000259" key="2">
    <source>
        <dbReference type="Pfam" id="PF01970"/>
    </source>
</evidence>
<protein>
    <submittedName>
        <fullName evidence="3">Tripartite tricarboxylate transporter TctA</fullName>
    </submittedName>
</protein>
<feature type="transmembrane region" description="Helical" evidence="1">
    <location>
        <begin position="25"/>
        <end position="45"/>
    </location>
</feature>
<evidence type="ECO:0000313" key="4">
    <source>
        <dbReference type="Proteomes" id="UP000465302"/>
    </source>
</evidence>
<dbReference type="PANTHER" id="PTHR35342">
    <property type="entry name" value="TRICARBOXYLIC TRANSPORT PROTEIN"/>
    <property type="match status" value="1"/>
</dbReference>
<evidence type="ECO:0000313" key="3">
    <source>
        <dbReference type="EMBL" id="GFG51240.1"/>
    </source>
</evidence>
<keyword evidence="1" id="KW-1133">Transmembrane helix</keyword>
<feature type="transmembrane region" description="Helical" evidence="1">
    <location>
        <begin position="111"/>
        <end position="137"/>
    </location>
</feature>
<dbReference type="AlphaFoldDB" id="A0A7I9W0Y3"/>
<sequence>MGYLMDILSQLGDGFANIMSNPHSLLAALIGCLLGTIVGILPGLGPSTTIALLIPVALTLDPQTALVMALAIYLGAMYGGTLTSVLLNIPGEPSSVMTALDGYQLARQGKAGAALAVAAIGSFIGGTLSVVALMALAPPLASAALAFGPAEYFGVLVLALVLSASLIGKSVFRGLISIMFGLMLATIGTDLQTGVPRFTFGESGLLEGIDLIIPIIGVFGVGEVLWSLVHPEEAPSKALKIRGRIWPSREDSRRSAMPTLRSSIIGFFAGVLPGSGSTMASFISYTVEKRISTRPDKFGKGAIEGVAAAETANNASTGGALVPMLTLGIPGSGATAVLLAYLIMYGIQPGPGFFTQNASLAWALIASLYVSNVILLILNLPLIPLFVKLIDVPARFLFPAIMAVAVIGGYAGSNSLFDAGLVVLFGIVGYLMREARLSPALLVIGLVLGQMLETRFRQALALDNGSVVGALTTPITLVCLGIAALLIALDVRRTLMEARRRARTKDRDAPESVIVPG</sequence>
<dbReference type="Proteomes" id="UP000465302">
    <property type="component" value="Unassembled WGS sequence"/>
</dbReference>
<feature type="domain" description="DUF112" evidence="2">
    <location>
        <begin position="25"/>
        <end position="443"/>
    </location>
</feature>
<name>A0A7I9W0Y3_MYCAG</name>
<feature type="transmembrane region" description="Helical" evidence="1">
    <location>
        <begin position="65"/>
        <end position="90"/>
    </location>
</feature>
<proteinExistence type="predicted"/>
<gene>
    <name evidence="3" type="ORF">MAGR_26810</name>
</gene>
<keyword evidence="1" id="KW-0472">Membrane</keyword>
<evidence type="ECO:0000256" key="1">
    <source>
        <dbReference type="SAM" id="Phobius"/>
    </source>
</evidence>
<dbReference type="InterPro" id="IPR002823">
    <property type="entry name" value="DUF112_TM"/>
</dbReference>
<comment type="caution">
    <text evidence="3">The sequence shown here is derived from an EMBL/GenBank/DDBJ whole genome shotgun (WGS) entry which is preliminary data.</text>
</comment>
<keyword evidence="1" id="KW-0812">Transmembrane</keyword>
<feature type="transmembrane region" description="Helical" evidence="1">
    <location>
        <begin position="171"/>
        <end position="191"/>
    </location>
</feature>
<dbReference type="PANTHER" id="PTHR35342:SF5">
    <property type="entry name" value="TRICARBOXYLIC TRANSPORT PROTEIN"/>
    <property type="match status" value="1"/>
</dbReference>
<reference evidence="3 4" key="1">
    <citation type="journal article" date="2019" name="Emerg. Microbes Infect.">
        <title>Comprehensive subspecies identification of 175 nontuberculous mycobacteria species based on 7547 genomic profiles.</title>
        <authorList>
            <person name="Matsumoto Y."/>
            <person name="Kinjo T."/>
            <person name="Motooka D."/>
            <person name="Nabeya D."/>
            <person name="Jung N."/>
            <person name="Uechi K."/>
            <person name="Horii T."/>
            <person name="Iida T."/>
            <person name="Fujita J."/>
            <person name="Nakamura S."/>
        </authorList>
    </citation>
    <scope>NUCLEOTIDE SEQUENCE [LARGE SCALE GENOMIC DNA]</scope>
    <source>
        <strain evidence="3 4">JCM 6377</strain>
    </source>
</reference>
<feature type="transmembrane region" description="Helical" evidence="1">
    <location>
        <begin position="468"/>
        <end position="491"/>
    </location>
</feature>
<feature type="transmembrane region" description="Helical" evidence="1">
    <location>
        <begin position="143"/>
        <end position="164"/>
    </location>
</feature>
<organism evidence="3 4">
    <name type="scientific">Mycolicibacterium agri</name>
    <name type="common">Mycobacterium agri</name>
    <dbReference type="NCBI Taxonomy" id="36811"/>
    <lineage>
        <taxon>Bacteria</taxon>
        <taxon>Bacillati</taxon>
        <taxon>Actinomycetota</taxon>
        <taxon>Actinomycetes</taxon>
        <taxon>Mycobacteriales</taxon>
        <taxon>Mycobacteriaceae</taxon>
        <taxon>Mycolicibacterium</taxon>
    </lineage>
</organism>